<proteinExistence type="predicted"/>
<evidence type="ECO:0008006" key="3">
    <source>
        <dbReference type="Google" id="ProtNLM"/>
    </source>
</evidence>
<sequence length="89" mass="9385">MGIPALSPPTIGREELALWLNVTPDHLTSKLPRLVAEYGFPPKLPGFNGLWSRAAVIAWIDGVTNPPAGQAVTAASIVPTLEQHYGSAA</sequence>
<gene>
    <name evidence="1" type="ORF">ACFSNC_00355</name>
</gene>
<organism evidence="1 2">
    <name type="scientific">Ancylobacter oerskovii</name>
    <dbReference type="NCBI Taxonomy" id="459519"/>
    <lineage>
        <taxon>Bacteria</taxon>
        <taxon>Pseudomonadati</taxon>
        <taxon>Pseudomonadota</taxon>
        <taxon>Alphaproteobacteria</taxon>
        <taxon>Hyphomicrobiales</taxon>
        <taxon>Xanthobacteraceae</taxon>
        <taxon>Ancylobacter</taxon>
    </lineage>
</organism>
<name>A0ABW4YS22_9HYPH</name>
<reference evidence="2" key="1">
    <citation type="journal article" date="2019" name="Int. J. Syst. Evol. Microbiol.">
        <title>The Global Catalogue of Microorganisms (GCM) 10K type strain sequencing project: providing services to taxonomists for standard genome sequencing and annotation.</title>
        <authorList>
            <consortium name="The Broad Institute Genomics Platform"/>
            <consortium name="The Broad Institute Genome Sequencing Center for Infectious Disease"/>
            <person name="Wu L."/>
            <person name="Ma J."/>
        </authorList>
    </citation>
    <scope>NUCLEOTIDE SEQUENCE [LARGE SCALE GENOMIC DNA]</scope>
    <source>
        <strain evidence="2">CCM 7435</strain>
    </source>
</reference>
<evidence type="ECO:0000313" key="1">
    <source>
        <dbReference type="EMBL" id="MFD2138839.1"/>
    </source>
</evidence>
<protein>
    <recommendedName>
        <fullName evidence="3">DNA-binding protein</fullName>
    </recommendedName>
</protein>
<dbReference type="Proteomes" id="UP001597299">
    <property type="component" value="Unassembled WGS sequence"/>
</dbReference>
<keyword evidence="2" id="KW-1185">Reference proteome</keyword>
<dbReference type="RefSeq" id="WP_378295554.1">
    <property type="nucleotide sequence ID" value="NZ_JBHUHD010000001.1"/>
</dbReference>
<accession>A0ABW4YS22</accession>
<dbReference type="EMBL" id="JBHUHD010000001">
    <property type="protein sequence ID" value="MFD2138839.1"/>
    <property type="molecule type" value="Genomic_DNA"/>
</dbReference>
<comment type="caution">
    <text evidence="1">The sequence shown here is derived from an EMBL/GenBank/DDBJ whole genome shotgun (WGS) entry which is preliminary data.</text>
</comment>
<evidence type="ECO:0000313" key="2">
    <source>
        <dbReference type="Proteomes" id="UP001597299"/>
    </source>
</evidence>